<sequence length="95" mass="9890">MSEAAFLGLVAEIVRRRSGLTSLEAGILAALHLGLPADSRSFAKAVAVEHALVLRALAGLDEAGLVTLTGRDPRTQRTRYRASPDGLALTMPPGG</sequence>
<dbReference type="Gene3D" id="1.10.10.10">
    <property type="entry name" value="Winged helix-like DNA-binding domain superfamily/Winged helix DNA-binding domain"/>
    <property type="match status" value="1"/>
</dbReference>
<evidence type="ECO:0000313" key="3">
    <source>
        <dbReference type="Proteomes" id="UP001055057"/>
    </source>
</evidence>
<comment type="caution">
    <text evidence="2">The sequence shown here is derived from an EMBL/GenBank/DDBJ whole genome shotgun (WGS) entry which is preliminary data.</text>
</comment>
<reference evidence="2" key="2">
    <citation type="submission" date="2021-08" db="EMBL/GenBank/DDBJ databases">
        <authorList>
            <person name="Tani A."/>
            <person name="Ola A."/>
            <person name="Ogura Y."/>
            <person name="Katsura K."/>
            <person name="Hayashi T."/>
        </authorList>
    </citation>
    <scope>NUCLEOTIDE SEQUENCE</scope>
    <source>
        <strain evidence="2">DSM 23632</strain>
    </source>
</reference>
<reference evidence="2" key="1">
    <citation type="journal article" date="2021" name="Front. Microbiol.">
        <title>Comprehensive Comparative Genomics and Phenotyping of Methylobacterium Species.</title>
        <authorList>
            <person name="Alessa O."/>
            <person name="Ogura Y."/>
            <person name="Fujitani Y."/>
            <person name="Takami H."/>
            <person name="Hayashi T."/>
            <person name="Sahin N."/>
            <person name="Tani A."/>
        </authorList>
    </citation>
    <scope>NUCLEOTIDE SEQUENCE</scope>
    <source>
        <strain evidence="2">DSM 23632</strain>
    </source>
</reference>
<accession>A0ABQ4U2Q5</accession>
<evidence type="ECO:0008006" key="4">
    <source>
        <dbReference type="Google" id="ProtNLM"/>
    </source>
</evidence>
<gene>
    <name evidence="2" type="ORF">MPOCJGCO_2722</name>
</gene>
<dbReference type="RefSeq" id="WP_238183225.1">
    <property type="nucleotide sequence ID" value="NZ_BPRB01000148.1"/>
</dbReference>
<dbReference type="Proteomes" id="UP001055057">
    <property type="component" value="Unassembled WGS sequence"/>
</dbReference>
<dbReference type="SUPFAM" id="SSF46785">
    <property type="entry name" value="Winged helix' DNA-binding domain"/>
    <property type="match status" value="1"/>
</dbReference>
<dbReference type="InterPro" id="IPR036388">
    <property type="entry name" value="WH-like_DNA-bd_sf"/>
</dbReference>
<keyword evidence="3" id="KW-1185">Reference proteome</keyword>
<name>A0ABQ4U2Q5_9HYPH</name>
<dbReference type="InterPro" id="IPR036390">
    <property type="entry name" value="WH_DNA-bd_sf"/>
</dbReference>
<dbReference type="EMBL" id="BPRB01000148">
    <property type="protein sequence ID" value="GJE60608.1"/>
    <property type="molecule type" value="Genomic_DNA"/>
</dbReference>
<organism evidence="2 3">
    <name type="scientific">Methylobacterium trifolii</name>
    <dbReference type="NCBI Taxonomy" id="1003092"/>
    <lineage>
        <taxon>Bacteria</taxon>
        <taxon>Pseudomonadati</taxon>
        <taxon>Pseudomonadota</taxon>
        <taxon>Alphaproteobacteria</taxon>
        <taxon>Hyphomicrobiales</taxon>
        <taxon>Methylobacteriaceae</taxon>
        <taxon>Methylobacterium</taxon>
    </lineage>
</organism>
<evidence type="ECO:0000313" key="2">
    <source>
        <dbReference type="EMBL" id="GJE60608.1"/>
    </source>
</evidence>
<evidence type="ECO:0000256" key="1">
    <source>
        <dbReference type="SAM" id="MobiDB-lite"/>
    </source>
</evidence>
<proteinExistence type="predicted"/>
<feature type="region of interest" description="Disordered" evidence="1">
    <location>
        <begin position="76"/>
        <end position="95"/>
    </location>
</feature>
<protein>
    <recommendedName>
        <fullName evidence="4">Formate dehydrogenase F4B subunit</fullName>
    </recommendedName>
</protein>